<evidence type="ECO:0000313" key="3">
    <source>
        <dbReference type="Proteomes" id="UP001470230"/>
    </source>
</evidence>
<sequence>MFPYNIINFSDIDFPQVSDSSNLADILVKNYQSEEEFAAIFEYIKDGQIPDDKYDEISKILKETLPPTFLYQITLENGTLGDITLFSPSQKFVLKYIQKTLYEMKDHESYHKLLTYFADQIIPQFSNDSKLFKLCGEVKVDRFKKIGILTHDDQVEIYSKESLFSIQQTIPLEDLPKQSKIWEQTRRELANGPISPIITVFRSFSALNSFDTLPVDVYSGFINYITSPDMLIVNKLLNKNFEDIELPLVTIFSHKNLHRRLLKYCIFQEVFSTDDASHLMRMNSQEVKVVIDFLTSQIRTLIDPGINKIKADICKAFNFDFTQNDPETISSMKKLTDIFIEGFINILPMMPSSVRYVCCIINEASKVKFKSLTCKGVFMAFFFRVIFPLICQPCPTDPPGLSVDIKKMAAFGKIMTSIFVEEYSHLAHFSAIAGLQEENVGKIFDRLTECDEPYDMIDQPSFTEACLSVDQIRKKCQKKASVLAVDDCGHSKILMLWLDLMKNI</sequence>
<dbReference type="Gene3D" id="1.10.506.10">
    <property type="entry name" value="GTPase Activation - p120gap, domain 1"/>
    <property type="match status" value="1"/>
</dbReference>
<accession>A0ABR2GVS9</accession>
<dbReference type="SUPFAM" id="SSF48350">
    <property type="entry name" value="GTPase activation domain, GAP"/>
    <property type="match status" value="1"/>
</dbReference>
<proteinExistence type="predicted"/>
<comment type="caution">
    <text evidence="2">The sequence shown here is derived from an EMBL/GenBank/DDBJ whole genome shotgun (WGS) entry which is preliminary data.</text>
</comment>
<evidence type="ECO:0000259" key="1">
    <source>
        <dbReference type="PROSITE" id="PS50018"/>
    </source>
</evidence>
<dbReference type="EMBL" id="JAPFFF010000060">
    <property type="protein sequence ID" value="KAK8837335.1"/>
    <property type="molecule type" value="Genomic_DNA"/>
</dbReference>
<gene>
    <name evidence="2" type="ORF">M9Y10_036768</name>
</gene>
<evidence type="ECO:0000313" key="2">
    <source>
        <dbReference type="EMBL" id="KAK8837335.1"/>
    </source>
</evidence>
<reference evidence="2 3" key="1">
    <citation type="submission" date="2024-04" db="EMBL/GenBank/DDBJ databases">
        <title>Tritrichomonas musculus Genome.</title>
        <authorList>
            <person name="Alves-Ferreira E."/>
            <person name="Grigg M."/>
            <person name="Lorenzi H."/>
            <person name="Galac M."/>
        </authorList>
    </citation>
    <scope>NUCLEOTIDE SEQUENCE [LARGE SCALE GENOMIC DNA]</scope>
    <source>
        <strain evidence="2 3">EAF2021</strain>
    </source>
</reference>
<name>A0ABR2GVS9_9EUKA</name>
<protein>
    <submittedName>
        <fullName evidence="2">Ras GTPase activating protein ira2</fullName>
    </submittedName>
</protein>
<dbReference type="PROSITE" id="PS50018">
    <property type="entry name" value="RAS_GTPASE_ACTIV_2"/>
    <property type="match status" value="1"/>
</dbReference>
<keyword evidence="3" id="KW-1185">Reference proteome</keyword>
<dbReference type="Proteomes" id="UP001470230">
    <property type="component" value="Unassembled WGS sequence"/>
</dbReference>
<dbReference type="InterPro" id="IPR001936">
    <property type="entry name" value="RasGAP_dom"/>
</dbReference>
<feature type="domain" description="Ras-GAP" evidence="1">
    <location>
        <begin position="240"/>
        <end position="393"/>
    </location>
</feature>
<dbReference type="InterPro" id="IPR008936">
    <property type="entry name" value="Rho_GTPase_activation_prot"/>
</dbReference>
<organism evidence="2 3">
    <name type="scientific">Tritrichomonas musculus</name>
    <dbReference type="NCBI Taxonomy" id="1915356"/>
    <lineage>
        <taxon>Eukaryota</taxon>
        <taxon>Metamonada</taxon>
        <taxon>Parabasalia</taxon>
        <taxon>Tritrichomonadida</taxon>
        <taxon>Tritrichomonadidae</taxon>
        <taxon>Tritrichomonas</taxon>
    </lineage>
</organism>